<dbReference type="Pfam" id="PF19086">
    <property type="entry name" value="Terpene_syn_C_2"/>
    <property type="match status" value="1"/>
</dbReference>
<dbReference type="PANTHER" id="PTHR35201">
    <property type="entry name" value="TERPENE SYNTHASE"/>
    <property type="match status" value="1"/>
</dbReference>
<dbReference type="PANTHER" id="PTHR35201:SF4">
    <property type="entry name" value="BETA-PINACENE SYNTHASE-RELATED"/>
    <property type="match status" value="1"/>
</dbReference>
<evidence type="ECO:0000313" key="7">
    <source>
        <dbReference type="EMBL" id="KAI0292204.1"/>
    </source>
</evidence>
<evidence type="ECO:0000256" key="5">
    <source>
        <dbReference type="ARBA" id="ARBA00023239"/>
    </source>
</evidence>
<dbReference type="EC" id="4.2.3.-" evidence="6"/>
<gene>
    <name evidence="7" type="ORF">B0F90DRAFT_1823162</name>
</gene>
<proteinExistence type="inferred from homology"/>
<evidence type="ECO:0000256" key="6">
    <source>
        <dbReference type="RuleBase" id="RU366034"/>
    </source>
</evidence>
<sequence>MTIRFYMPDTLENWKWPRHLNPHHVQANEASSAWFKGFKAFSPKAQEAFDRCELGLFTSLAYPLYDEERLRSCCDLMNLYFLFDEYSDLASEDEAQLMANIIMDALRNPHTPRPKDEWMVVRSPDSKFWERAIKTASLPSQKRFIETFEPYVQGVVRQAADRDNGHNLTIQEYFEVRRDDIGTMPAFAMLELEMNLPDDAIHHPAIEELSVLATDMILLDNDIVSYNKEQARANDSCNIITILMHQNEVDIQGAMDWIYEHRKELERKFMDIYENKIPKFGEPVDKQLAQYVDGLGNWVRANGQWGFETERYFGKRGAEFQKTRWVKLLPKRDPDEIGHQLVDELEL</sequence>
<keyword evidence="3 6" id="KW-0479">Metal-binding</keyword>
<dbReference type="GO" id="GO:0046872">
    <property type="term" value="F:metal ion binding"/>
    <property type="evidence" value="ECO:0007669"/>
    <property type="project" value="UniProtKB-KW"/>
</dbReference>
<keyword evidence="8" id="KW-1185">Reference proteome</keyword>
<accession>A0AAD4QI79</accession>
<evidence type="ECO:0000256" key="2">
    <source>
        <dbReference type="ARBA" id="ARBA00006333"/>
    </source>
</evidence>
<dbReference type="EMBL" id="WTXG01000129">
    <property type="protein sequence ID" value="KAI0292204.1"/>
    <property type="molecule type" value="Genomic_DNA"/>
</dbReference>
<dbReference type="InterPro" id="IPR008949">
    <property type="entry name" value="Isoprenoid_synthase_dom_sf"/>
</dbReference>
<dbReference type="GO" id="GO:0008299">
    <property type="term" value="P:isoprenoid biosynthetic process"/>
    <property type="evidence" value="ECO:0007669"/>
    <property type="project" value="UniProtKB-ARBA"/>
</dbReference>
<reference evidence="7" key="1">
    <citation type="journal article" date="2022" name="New Phytol.">
        <title>Evolutionary transition to the ectomycorrhizal habit in the genomes of a hyperdiverse lineage of mushroom-forming fungi.</title>
        <authorList>
            <person name="Looney B."/>
            <person name="Miyauchi S."/>
            <person name="Morin E."/>
            <person name="Drula E."/>
            <person name="Courty P.E."/>
            <person name="Kohler A."/>
            <person name="Kuo A."/>
            <person name="LaButti K."/>
            <person name="Pangilinan J."/>
            <person name="Lipzen A."/>
            <person name="Riley R."/>
            <person name="Andreopoulos W."/>
            <person name="He G."/>
            <person name="Johnson J."/>
            <person name="Nolan M."/>
            <person name="Tritt A."/>
            <person name="Barry K.W."/>
            <person name="Grigoriev I.V."/>
            <person name="Nagy L.G."/>
            <person name="Hibbett D."/>
            <person name="Henrissat B."/>
            <person name="Matheny P.B."/>
            <person name="Labbe J."/>
            <person name="Martin F.M."/>
        </authorList>
    </citation>
    <scope>NUCLEOTIDE SEQUENCE</scope>
    <source>
        <strain evidence="7">BPL690</strain>
    </source>
</reference>
<protein>
    <recommendedName>
        <fullName evidence="6">Terpene synthase</fullName>
        <ecNumber evidence="6">4.2.3.-</ecNumber>
    </recommendedName>
</protein>
<evidence type="ECO:0000256" key="1">
    <source>
        <dbReference type="ARBA" id="ARBA00001946"/>
    </source>
</evidence>
<organism evidence="7 8">
    <name type="scientific">Multifurca ochricompacta</name>
    <dbReference type="NCBI Taxonomy" id="376703"/>
    <lineage>
        <taxon>Eukaryota</taxon>
        <taxon>Fungi</taxon>
        <taxon>Dikarya</taxon>
        <taxon>Basidiomycota</taxon>
        <taxon>Agaricomycotina</taxon>
        <taxon>Agaricomycetes</taxon>
        <taxon>Russulales</taxon>
        <taxon>Russulaceae</taxon>
        <taxon>Multifurca</taxon>
    </lineage>
</organism>
<dbReference type="SFLD" id="SFLDG01020">
    <property type="entry name" value="Terpene_Cyclase_Like_2"/>
    <property type="match status" value="1"/>
</dbReference>
<dbReference type="SUPFAM" id="SSF48576">
    <property type="entry name" value="Terpenoid synthases"/>
    <property type="match status" value="1"/>
</dbReference>
<dbReference type="GO" id="GO:0010333">
    <property type="term" value="F:terpene synthase activity"/>
    <property type="evidence" value="ECO:0007669"/>
    <property type="project" value="InterPro"/>
</dbReference>
<evidence type="ECO:0000256" key="3">
    <source>
        <dbReference type="ARBA" id="ARBA00022723"/>
    </source>
</evidence>
<evidence type="ECO:0000313" key="8">
    <source>
        <dbReference type="Proteomes" id="UP001203297"/>
    </source>
</evidence>
<dbReference type="Gene3D" id="1.10.600.10">
    <property type="entry name" value="Farnesyl Diphosphate Synthase"/>
    <property type="match status" value="1"/>
</dbReference>
<comment type="cofactor">
    <cofactor evidence="1 6">
        <name>Mg(2+)</name>
        <dbReference type="ChEBI" id="CHEBI:18420"/>
    </cofactor>
</comment>
<keyword evidence="5 6" id="KW-0456">Lyase</keyword>
<dbReference type="SFLD" id="SFLDS00005">
    <property type="entry name" value="Isoprenoid_Synthase_Type_I"/>
    <property type="match status" value="1"/>
</dbReference>
<comment type="similarity">
    <text evidence="2 6">Belongs to the terpene synthase family.</text>
</comment>
<evidence type="ECO:0000256" key="4">
    <source>
        <dbReference type="ARBA" id="ARBA00022842"/>
    </source>
</evidence>
<keyword evidence="4 6" id="KW-0460">Magnesium</keyword>
<dbReference type="Proteomes" id="UP001203297">
    <property type="component" value="Unassembled WGS sequence"/>
</dbReference>
<dbReference type="AlphaFoldDB" id="A0AAD4QI79"/>
<dbReference type="InterPro" id="IPR034686">
    <property type="entry name" value="Terpene_cyclase-like_2"/>
</dbReference>
<name>A0AAD4QI79_9AGAM</name>
<comment type="caution">
    <text evidence="7">The sequence shown here is derived from an EMBL/GenBank/DDBJ whole genome shotgun (WGS) entry which is preliminary data.</text>
</comment>